<dbReference type="Proteomes" id="UP001501591">
    <property type="component" value="Unassembled WGS sequence"/>
</dbReference>
<keyword evidence="1" id="KW-1133">Transmembrane helix</keyword>
<evidence type="ECO:0008006" key="4">
    <source>
        <dbReference type="Google" id="ProtNLM"/>
    </source>
</evidence>
<feature type="transmembrane region" description="Helical" evidence="1">
    <location>
        <begin position="351"/>
        <end position="370"/>
    </location>
</feature>
<feature type="transmembrane region" description="Helical" evidence="1">
    <location>
        <begin position="199"/>
        <end position="219"/>
    </location>
</feature>
<feature type="transmembrane region" description="Helical" evidence="1">
    <location>
        <begin position="274"/>
        <end position="296"/>
    </location>
</feature>
<evidence type="ECO:0000313" key="2">
    <source>
        <dbReference type="EMBL" id="GAA3926710.1"/>
    </source>
</evidence>
<sequence>MPEGTMMRRRARTAVLWSVFIAVHVVTAWLGWVLSAQPMGDVVLVYRPWTASALAGGPVMGVTEEWVYPQLALLPMLLAQLPAVPLGVVLGPQGGYLVGWAVLVTACDLLGFAVLVRDGGTRRRRMAAWFWATALLLLGPVALYRIDAITVPVALVGGLWLARRPRTGTVLLAIGAWVKVWPGAIVLAALAAGRRVRDVLVASATVTVVVVGVLLLLGAGEHVLGFLTAQTGRGLQLEAVAATGFLWLAMAGSARIEYSHEILTFQISAPGAEAVSAALTPVMVLVTAGILLLGVLRARRGTAWQRLLPPLSLALVAGLIVTNKVGSPQFQTWLIVPVLLWIVYDRPRARTAMVLVALLCALTFCVYPLVYDQLLQAAPGAVLVLTVRNLLLIVLLVHGVRAVVRTPTPPVRSRVTR</sequence>
<evidence type="ECO:0000313" key="3">
    <source>
        <dbReference type="Proteomes" id="UP001501591"/>
    </source>
</evidence>
<gene>
    <name evidence="2" type="ORF">GCM10022383_02290</name>
</gene>
<reference evidence="3" key="1">
    <citation type="journal article" date="2019" name="Int. J. Syst. Evol. Microbiol.">
        <title>The Global Catalogue of Microorganisms (GCM) 10K type strain sequencing project: providing services to taxonomists for standard genome sequencing and annotation.</title>
        <authorList>
            <consortium name="The Broad Institute Genomics Platform"/>
            <consortium name="The Broad Institute Genome Sequencing Center for Infectious Disease"/>
            <person name="Wu L."/>
            <person name="Ma J."/>
        </authorList>
    </citation>
    <scope>NUCLEOTIDE SEQUENCE [LARGE SCALE GENOMIC DNA]</scope>
    <source>
        <strain evidence="3">JCM 17024</strain>
    </source>
</reference>
<keyword evidence="1" id="KW-0472">Membrane</keyword>
<comment type="caution">
    <text evidence="2">The sequence shown here is derived from an EMBL/GenBank/DDBJ whole genome shotgun (WGS) entry which is preliminary data.</text>
</comment>
<keyword evidence="1" id="KW-0812">Transmembrane</keyword>
<dbReference type="EMBL" id="BAABCP010000001">
    <property type="protein sequence ID" value="GAA3926710.1"/>
    <property type="molecule type" value="Genomic_DNA"/>
</dbReference>
<name>A0ABP7MN07_9MICO</name>
<keyword evidence="3" id="KW-1185">Reference proteome</keyword>
<feature type="transmembrane region" description="Helical" evidence="1">
    <location>
        <begin position="170"/>
        <end position="192"/>
    </location>
</feature>
<protein>
    <recommendedName>
        <fullName evidence="4">DUF2029 domain-containing protein</fullName>
    </recommendedName>
</protein>
<feature type="transmembrane region" description="Helical" evidence="1">
    <location>
        <begin position="14"/>
        <end position="34"/>
    </location>
</feature>
<proteinExistence type="predicted"/>
<accession>A0ABP7MN07</accession>
<organism evidence="2 3">
    <name type="scientific">Microbacterium soli</name>
    <dbReference type="NCBI Taxonomy" id="446075"/>
    <lineage>
        <taxon>Bacteria</taxon>
        <taxon>Bacillati</taxon>
        <taxon>Actinomycetota</taxon>
        <taxon>Actinomycetes</taxon>
        <taxon>Micrococcales</taxon>
        <taxon>Microbacteriaceae</taxon>
        <taxon>Microbacterium</taxon>
    </lineage>
</organism>
<evidence type="ECO:0000256" key="1">
    <source>
        <dbReference type="SAM" id="Phobius"/>
    </source>
</evidence>
<feature type="transmembrane region" description="Helical" evidence="1">
    <location>
        <begin position="97"/>
        <end position="116"/>
    </location>
</feature>
<feature type="transmembrane region" description="Helical" evidence="1">
    <location>
        <begin position="382"/>
        <end position="404"/>
    </location>
</feature>
<feature type="transmembrane region" description="Helical" evidence="1">
    <location>
        <begin position="128"/>
        <end position="146"/>
    </location>
</feature>